<evidence type="ECO:0000313" key="4">
    <source>
        <dbReference type="Proteomes" id="UP000028089"/>
    </source>
</evidence>
<dbReference type="Pfam" id="PF19127">
    <property type="entry name" value="Choline_bind_3"/>
    <property type="match status" value="2"/>
</dbReference>
<dbReference type="Proteomes" id="UP000028089">
    <property type="component" value="Unassembled WGS sequence"/>
</dbReference>
<feature type="repeat" description="Cell wall-binding" evidence="2">
    <location>
        <begin position="622"/>
        <end position="641"/>
    </location>
</feature>
<sequence>MKDNIVSFFQYFLWKRKIKEVHTHSEASVRRAFRSIAQNGFDYYGESVPYGRAKWFIESEKEFYNEFSNTEFEYFGYSPVRSLKEEDFKEYGLLLTQYGIFEKMQIKDQERCNVQFFPFSNLWKVEVDDNDQLVFYYPYGIIKRLNVSNSLNYVVRELNELITSGYTNDVQVENLNTQLLKIGKKNINSATFRRGTEIGVVSWILLSVGDRLHKAQINAMISAPSGHGHAAEYANNLMDKIKYPFHHVRQTGQDNAKNGADRMVGNQKIQTKYYNNARGTVNAAFESKNDGGMYKYNGMKLEVPKDQYDKAVELFEEKIRQGKVEGVNNPAEAKNIIRKGHITYNEAKLIAKGGNLTSIKFDAIDGAINSLPGVGISFVIVFSQAKWSGAETKDAALMAGKAGLRTLAMGTSIYVASQQFAKIFTKQINDYFGKKITAEVVARRAAPVISFAIIMGPDIFETLVGRISSQQLLKNAAVAGGGMMAGAGAGAVGGAIAGPIGAFAGAIIGGIAGGIGAKAIADQFIEDDRVEMFAQLKEEFIDIVMVISLSQKEFNKIQEDVFNEQLESLLKDMFQQKENSRTYAKEFVEEKVKSVIKDRKRVELKEIIEAVQVINDVQDSSESGWTQNDGAWYYLNNSGSLARGWIQDNEHWYYLSEDGALVTGWFQYNDVWYYLKDNGAMATGWIQDSGKWYYLNEDGSMVTGWYQVGETWYYSYSSGELAVNTTIDGYRVNENGECVD</sequence>
<name>A0A081QRW1_STRMT</name>
<reference evidence="3 4" key="1">
    <citation type="submission" date="2014-05" db="EMBL/GenBank/DDBJ databases">
        <authorList>
            <person name="Daugherty S.C."/>
            <person name="Tallon L.J."/>
            <person name="Sadzewicz L."/>
            <person name="Kilian M."/>
            <person name="Tettelin H."/>
        </authorList>
    </citation>
    <scope>NUCLEOTIDE SEQUENCE [LARGE SCALE GENOMIC DNA]</scope>
    <source>
        <strain evidence="3 4">SK578</strain>
    </source>
</reference>
<dbReference type="PROSITE" id="PS51170">
    <property type="entry name" value="CW"/>
    <property type="match status" value="4"/>
</dbReference>
<keyword evidence="1" id="KW-0677">Repeat</keyword>
<dbReference type="RefSeq" id="WP_042750391.1">
    <property type="nucleotide sequence ID" value="NZ_JPFY01000012.1"/>
</dbReference>
<feature type="repeat" description="Cell wall-binding" evidence="2">
    <location>
        <begin position="682"/>
        <end position="701"/>
    </location>
</feature>
<evidence type="ECO:0000256" key="2">
    <source>
        <dbReference type="PROSITE-ProRule" id="PRU00591"/>
    </source>
</evidence>
<evidence type="ECO:0000313" key="3">
    <source>
        <dbReference type="EMBL" id="KEQ45684.1"/>
    </source>
</evidence>
<dbReference type="Gene3D" id="2.10.270.10">
    <property type="entry name" value="Cholin Binding"/>
    <property type="match status" value="1"/>
</dbReference>
<proteinExistence type="predicted"/>
<gene>
    <name evidence="3" type="primary">pspA</name>
    <name evidence="3" type="ORF">SK578_0529</name>
</gene>
<evidence type="ECO:0000256" key="1">
    <source>
        <dbReference type="ARBA" id="ARBA00022737"/>
    </source>
</evidence>
<feature type="repeat" description="Cell wall-binding" evidence="2">
    <location>
        <begin position="662"/>
        <end position="681"/>
    </location>
</feature>
<dbReference type="AlphaFoldDB" id="A0A081QRW1"/>
<accession>A0A081QRW1</accession>
<dbReference type="InterPro" id="IPR018337">
    <property type="entry name" value="Cell_wall/Cho-bd_repeat"/>
</dbReference>
<dbReference type="EMBL" id="JPFY01000012">
    <property type="protein sequence ID" value="KEQ45684.1"/>
    <property type="molecule type" value="Genomic_DNA"/>
</dbReference>
<protein>
    <submittedName>
        <fullName evidence="3">Pneumococcal surface A domain protein</fullName>
    </submittedName>
</protein>
<dbReference type="SUPFAM" id="SSF69360">
    <property type="entry name" value="Cell wall binding repeat"/>
    <property type="match status" value="1"/>
</dbReference>
<organism evidence="3 4">
    <name type="scientific">Streptococcus mitis</name>
    <dbReference type="NCBI Taxonomy" id="28037"/>
    <lineage>
        <taxon>Bacteria</taxon>
        <taxon>Bacillati</taxon>
        <taxon>Bacillota</taxon>
        <taxon>Bacilli</taxon>
        <taxon>Lactobacillales</taxon>
        <taxon>Streptococcaceae</taxon>
        <taxon>Streptococcus</taxon>
        <taxon>Streptococcus mitis group</taxon>
    </lineage>
</organism>
<dbReference type="PATRIC" id="fig|28037.93.peg.506"/>
<comment type="caution">
    <text evidence="3">The sequence shown here is derived from an EMBL/GenBank/DDBJ whole genome shotgun (WGS) entry which is preliminary data.</text>
</comment>
<feature type="repeat" description="Cell wall-binding" evidence="2">
    <location>
        <begin position="642"/>
        <end position="661"/>
    </location>
</feature>